<dbReference type="VEuPathDB" id="ToxoDB:CSUI_008741"/>
<evidence type="ECO:0000313" key="2">
    <source>
        <dbReference type="Proteomes" id="UP000221165"/>
    </source>
</evidence>
<accession>A0A2C6KIP9</accession>
<reference evidence="1 2" key="1">
    <citation type="journal article" date="2017" name="Int. J. Parasitol.">
        <title>The genome of the protozoan parasite Cystoisospora suis and a reverse vaccinology approach to identify vaccine candidates.</title>
        <authorList>
            <person name="Palmieri N."/>
            <person name="Shrestha A."/>
            <person name="Ruttkowski B."/>
            <person name="Beck T."/>
            <person name="Vogl C."/>
            <person name="Tomley F."/>
            <person name="Blake D.P."/>
            <person name="Joachim A."/>
        </authorList>
    </citation>
    <scope>NUCLEOTIDE SEQUENCE [LARGE SCALE GENOMIC DNA]</scope>
    <source>
        <strain evidence="1 2">Wien I</strain>
    </source>
</reference>
<sequence>MACFLPVCRIKSGDDGREGRKEKRELILFQPISFEVKRWLTCTMRRRQSDLPPVVLLCLLTTLQNKGET</sequence>
<comment type="caution">
    <text evidence="1">The sequence shown here is derived from an EMBL/GenBank/DDBJ whole genome shotgun (WGS) entry which is preliminary data.</text>
</comment>
<dbReference type="RefSeq" id="XP_067919158.1">
    <property type="nucleotide sequence ID" value="XM_068068866.1"/>
</dbReference>
<evidence type="ECO:0000313" key="1">
    <source>
        <dbReference type="EMBL" id="PHJ17437.1"/>
    </source>
</evidence>
<dbReference type="EMBL" id="MIGC01004979">
    <property type="protein sequence ID" value="PHJ17437.1"/>
    <property type="molecule type" value="Genomic_DNA"/>
</dbReference>
<proteinExistence type="predicted"/>
<name>A0A2C6KIP9_9APIC</name>
<gene>
    <name evidence="1" type="ORF">CSUI_008741</name>
</gene>
<protein>
    <submittedName>
        <fullName evidence="1">Uncharacterized protein</fullName>
    </submittedName>
</protein>
<dbReference type="AlphaFoldDB" id="A0A2C6KIP9"/>
<dbReference type="Proteomes" id="UP000221165">
    <property type="component" value="Unassembled WGS sequence"/>
</dbReference>
<keyword evidence="2" id="KW-1185">Reference proteome</keyword>
<dbReference type="GeneID" id="94432077"/>
<organism evidence="1 2">
    <name type="scientific">Cystoisospora suis</name>
    <dbReference type="NCBI Taxonomy" id="483139"/>
    <lineage>
        <taxon>Eukaryota</taxon>
        <taxon>Sar</taxon>
        <taxon>Alveolata</taxon>
        <taxon>Apicomplexa</taxon>
        <taxon>Conoidasida</taxon>
        <taxon>Coccidia</taxon>
        <taxon>Eucoccidiorida</taxon>
        <taxon>Eimeriorina</taxon>
        <taxon>Sarcocystidae</taxon>
        <taxon>Cystoisospora</taxon>
    </lineage>
</organism>